<accession>A0ACC2TA13</accession>
<evidence type="ECO:0000313" key="1">
    <source>
        <dbReference type="EMBL" id="KAJ9071399.1"/>
    </source>
</evidence>
<reference evidence="1" key="1">
    <citation type="submission" date="2022-04" db="EMBL/GenBank/DDBJ databases">
        <title>Genome of the entomopathogenic fungus Entomophthora muscae.</title>
        <authorList>
            <person name="Elya C."/>
            <person name="Lovett B.R."/>
            <person name="Lee E."/>
            <person name="Macias A.M."/>
            <person name="Hajek A.E."/>
            <person name="De Bivort B.L."/>
            <person name="Kasson M.T."/>
            <person name="De Fine Licht H.H."/>
            <person name="Stajich J.E."/>
        </authorList>
    </citation>
    <scope>NUCLEOTIDE SEQUENCE</scope>
    <source>
        <strain evidence="1">Berkeley</strain>
    </source>
</reference>
<sequence>MAFLLKGLGLFLLQDYLLYLFIDDLQSAQIVLLIDSSHEEVDEKHFSLLYFCMDDSELFEDLGASGKRLHLIANPLDP</sequence>
<organism evidence="1 2">
    <name type="scientific">Entomophthora muscae</name>
    <dbReference type="NCBI Taxonomy" id="34485"/>
    <lineage>
        <taxon>Eukaryota</taxon>
        <taxon>Fungi</taxon>
        <taxon>Fungi incertae sedis</taxon>
        <taxon>Zoopagomycota</taxon>
        <taxon>Entomophthoromycotina</taxon>
        <taxon>Entomophthoromycetes</taxon>
        <taxon>Entomophthorales</taxon>
        <taxon>Entomophthoraceae</taxon>
        <taxon>Entomophthora</taxon>
    </lineage>
</organism>
<name>A0ACC2TA13_9FUNG</name>
<evidence type="ECO:0000313" key="2">
    <source>
        <dbReference type="Proteomes" id="UP001165960"/>
    </source>
</evidence>
<comment type="caution">
    <text evidence="1">The sequence shown here is derived from an EMBL/GenBank/DDBJ whole genome shotgun (WGS) entry which is preliminary data.</text>
</comment>
<keyword evidence="2" id="KW-1185">Reference proteome</keyword>
<gene>
    <name evidence="1" type="ORF">DSO57_1037346</name>
</gene>
<protein>
    <submittedName>
        <fullName evidence="1">Uncharacterized protein</fullName>
    </submittedName>
</protein>
<proteinExistence type="predicted"/>
<dbReference type="EMBL" id="QTSX02003236">
    <property type="protein sequence ID" value="KAJ9071399.1"/>
    <property type="molecule type" value="Genomic_DNA"/>
</dbReference>
<dbReference type="Proteomes" id="UP001165960">
    <property type="component" value="Unassembled WGS sequence"/>
</dbReference>